<evidence type="ECO:0000313" key="1">
    <source>
        <dbReference type="EMBL" id="CAJ0693034.1"/>
    </source>
</evidence>
<protein>
    <submittedName>
        <fullName evidence="1">Uncharacterized protein</fullName>
    </submittedName>
</protein>
<reference evidence="1" key="1">
    <citation type="submission" date="2023-07" db="EMBL/GenBank/DDBJ databases">
        <authorList>
            <person name="Peeters C."/>
        </authorList>
    </citation>
    <scope>NUCLEOTIDE SEQUENCE</scope>
    <source>
        <strain evidence="1">R-77591</strain>
    </source>
</reference>
<accession>A0AAD2AW62</accession>
<dbReference type="RefSeq" id="WP_222329022.1">
    <property type="nucleotide sequence ID" value="NZ_CATVXE010000021.1"/>
</dbReference>
<sequence>MGKGKNSDVSGLMASNAAKRRRTHERIVAALKEAGSAGLAFHELRKKAVTSDTTLRSILTSLREDGAVHVGCFKLMRRQLVPSYVLGAGVDACIDDYRHLQEKATAAEAEDVEEAARAEMRRRHAAWQSKFRPHRDAAAAWITF</sequence>
<organism evidence="1 2">
    <name type="scientific">Ralstonia mannitolilytica</name>
    <dbReference type="NCBI Taxonomy" id="105219"/>
    <lineage>
        <taxon>Bacteria</taxon>
        <taxon>Pseudomonadati</taxon>
        <taxon>Pseudomonadota</taxon>
        <taxon>Betaproteobacteria</taxon>
        <taxon>Burkholderiales</taxon>
        <taxon>Burkholderiaceae</taxon>
        <taxon>Ralstonia</taxon>
    </lineage>
</organism>
<dbReference type="Proteomes" id="UP001190002">
    <property type="component" value="Unassembled WGS sequence"/>
</dbReference>
<gene>
    <name evidence="1" type="ORF">R77591_04019</name>
</gene>
<dbReference type="AlphaFoldDB" id="A0AAD2AW62"/>
<dbReference type="EMBL" id="CATVXE010000021">
    <property type="protein sequence ID" value="CAJ0693034.1"/>
    <property type="molecule type" value="Genomic_DNA"/>
</dbReference>
<comment type="caution">
    <text evidence="1">The sequence shown here is derived from an EMBL/GenBank/DDBJ whole genome shotgun (WGS) entry which is preliminary data.</text>
</comment>
<name>A0AAD2AW62_9RALS</name>
<proteinExistence type="predicted"/>
<evidence type="ECO:0000313" key="2">
    <source>
        <dbReference type="Proteomes" id="UP001190002"/>
    </source>
</evidence>